<keyword evidence="2" id="KW-1185">Reference proteome</keyword>
<gene>
    <name evidence="1" type="ORF">FGM00_12810</name>
</gene>
<reference evidence="1 2" key="1">
    <citation type="submission" date="2019-05" db="EMBL/GenBank/DDBJ databases">
        <title>Genome sequencing of F202Z8.</title>
        <authorList>
            <person name="Kwon Y.M."/>
        </authorList>
    </citation>
    <scope>NUCLEOTIDE SEQUENCE [LARGE SCALE GENOMIC DNA]</scope>
    <source>
        <strain evidence="1 2">F202Z8</strain>
    </source>
</reference>
<dbReference type="Pfam" id="PF17642">
    <property type="entry name" value="TssD"/>
    <property type="match status" value="1"/>
</dbReference>
<dbReference type="RefSeq" id="WP_138853291.1">
    <property type="nucleotide sequence ID" value="NZ_CP040710.1"/>
</dbReference>
<dbReference type="AlphaFoldDB" id="A0A5B7SVA0"/>
<evidence type="ECO:0000313" key="2">
    <source>
        <dbReference type="Proteomes" id="UP000310017"/>
    </source>
</evidence>
<sequence length="129" mass="14656">MSFLAKLHVDGQTYNILRCNYAFDQPMDGTGKPAGRPRGGQISLTVESEGRLDLHHWMKEPEQTKDGALIFYKRDAMSQLQKVAFTKAYCVHLEEEFEADDAFPMQKHIVISAKTIVIGDMTFENSWGE</sequence>
<evidence type="ECO:0000313" key="1">
    <source>
        <dbReference type="EMBL" id="QCX00948.1"/>
    </source>
</evidence>
<dbReference type="OrthoDB" id="955509at2"/>
<evidence type="ECO:0008006" key="3">
    <source>
        <dbReference type="Google" id="ProtNLM"/>
    </source>
</evidence>
<proteinExistence type="predicted"/>
<organism evidence="1 2">
    <name type="scientific">Aggregatimonas sangjinii</name>
    <dbReference type="NCBI Taxonomy" id="2583587"/>
    <lineage>
        <taxon>Bacteria</taxon>
        <taxon>Pseudomonadati</taxon>
        <taxon>Bacteroidota</taxon>
        <taxon>Flavobacteriia</taxon>
        <taxon>Flavobacteriales</taxon>
        <taxon>Flavobacteriaceae</taxon>
        <taxon>Aggregatimonas</taxon>
    </lineage>
</organism>
<dbReference type="KEGG" id="asag:FGM00_12810"/>
<dbReference type="EMBL" id="CP040710">
    <property type="protein sequence ID" value="QCX00948.1"/>
    <property type="molecule type" value="Genomic_DNA"/>
</dbReference>
<dbReference type="GO" id="GO:0033104">
    <property type="term" value="C:type VI protein secretion system complex"/>
    <property type="evidence" value="ECO:0007669"/>
    <property type="project" value="InterPro"/>
</dbReference>
<dbReference type="Proteomes" id="UP000310017">
    <property type="component" value="Chromosome"/>
</dbReference>
<protein>
    <recommendedName>
        <fullName evidence="3">Phage tail protein</fullName>
    </recommendedName>
</protein>
<dbReference type="InterPro" id="IPR041408">
    <property type="entry name" value="Hcp_Tssd"/>
</dbReference>
<accession>A0A5B7SVA0</accession>
<name>A0A5B7SVA0_9FLAO</name>